<comment type="subcellular location">
    <subcellularLocation>
        <location evidence="1">Cell membrane</location>
        <topology evidence="1">Single-pass type I membrane protein</topology>
    </subcellularLocation>
</comment>
<evidence type="ECO:0000256" key="4">
    <source>
        <dbReference type="ARBA" id="ARBA00022527"/>
    </source>
</evidence>
<dbReference type="Pfam" id="PF23598">
    <property type="entry name" value="LRR_14"/>
    <property type="match status" value="2"/>
</dbReference>
<evidence type="ECO:0000256" key="23">
    <source>
        <dbReference type="SAM" id="Phobius"/>
    </source>
</evidence>
<organism evidence="25 26">
    <name type="scientific">Escallonia rubra</name>
    <dbReference type="NCBI Taxonomy" id="112253"/>
    <lineage>
        <taxon>Eukaryota</taxon>
        <taxon>Viridiplantae</taxon>
        <taxon>Streptophyta</taxon>
        <taxon>Embryophyta</taxon>
        <taxon>Tracheophyta</taxon>
        <taxon>Spermatophyta</taxon>
        <taxon>Magnoliopsida</taxon>
        <taxon>eudicotyledons</taxon>
        <taxon>Gunneridae</taxon>
        <taxon>Pentapetalae</taxon>
        <taxon>asterids</taxon>
        <taxon>campanulids</taxon>
        <taxon>Escalloniales</taxon>
        <taxon>Escalloniaceae</taxon>
        <taxon>Escallonia</taxon>
    </lineage>
</organism>
<dbReference type="GO" id="GO:0010074">
    <property type="term" value="P:maintenance of meristem identity"/>
    <property type="evidence" value="ECO:0007669"/>
    <property type="project" value="UniProtKB-ARBA"/>
</dbReference>
<dbReference type="InterPro" id="IPR032675">
    <property type="entry name" value="LRR_dom_sf"/>
</dbReference>
<evidence type="ECO:0000256" key="15">
    <source>
        <dbReference type="ARBA" id="ARBA00022989"/>
    </source>
</evidence>
<dbReference type="PROSITE" id="PS50011">
    <property type="entry name" value="PROTEIN_KINASE_DOM"/>
    <property type="match status" value="1"/>
</dbReference>
<comment type="catalytic activity">
    <reaction evidence="21">
        <text>L-seryl-[protein] + ATP = O-phospho-L-seryl-[protein] + ADP + H(+)</text>
        <dbReference type="Rhea" id="RHEA:17989"/>
        <dbReference type="Rhea" id="RHEA-COMP:9863"/>
        <dbReference type="Rhea" id="RHEA-COMP:11604"/>
        <dbReference type="ChEBI" id="CHEBI:15378"/>
        <dbReference type="ChEBI" id="CHEBI:29999"/>
        <dbReference type="ChEBI" id="CHEBI:30616"/>
        <dbReference type="ChEBI" id="CHEBI:83421"/>
        <dbReference type="ChEBI" id="CHEBI:456216"/>
        <dbReference type="EC" id="2.7.11.1"/>
    </reaction>
</comment>
<evidence type="ECO:0000256" key="5">
    <source>
        <dbReference type="ARBA" id="ARBA00022553"/>
    </source>
</evidence>
<gene>
    <name evidence="25" type="ORF">RJ640_020450</name>
</gene>
<feature type="transmembrane region" description="Helical" evidence="23">
    <location>
        <begin position="6"/>
        <end position="28"/>
    </location>
</feature>
<dbReference type="Pfam" id="PF00069">
    <property type="entry name" value="Pkinase"/>
    <property type="match status" value="1"/>
</dbReference>
<keyword evidence="11 22" id="KW-0547">Nucleotide-binding</keyword>
<keyword evidence="6" id="KW-0433">Leucine-rich repeat</keyword>
<dbReference type="SUPFAM" id="SSF52058">
    <property type="entry name" value="L domain-like"/>
    <property type="match status" value="3"/>
</dbReference>
<evidence type="ECO:0000256" key="12">
    <source>
        <dbReference type="ARBA" id="ARBA00022777"/>
    </source>
</evidence>
<proteinExistence type="predicted"/>
<accession>A0AA88QXZ2</accession>
<dbReference type="EC" id="2.7.11.1" evidence="2"/>
<dbReference type="Proteomes" id="UP001187471">
    <property type="component" value="Unassembled WGS sequence"/>
</dbReference>
<dbReference type="Gene3D" id="1.10.510.10">
    <property type="entry name" value="Transferase(Phosphotransferase) domain 1"/>
    <property type="match status" value="1"/>
</dbReference>
<feature type="domain" description="Protein kinase" evidence="24">
    <location>
        <begin position="740"/>
        <end position="1016"/>
    </location>
</feature>
<dbReference type="Pfam" id="PF00560">
    <property type="entry name" value="LRR_1"/>
    <property type="match status" value="4"/>
</dbReference>
<dbReference type="GO" id="GO:0004674">
    <property type="term" value="F:protein serine/threonine kinase activity"/>
    <property type="evidence" value="ECO:0007669"/>
    <property type="project" value="UniProtKB-KW"/>
</dbReference>
<evidence type="ECO:0000256" key="22">
    <source>
        <dbReference type="PROSITE-ProRule" id="PRU10141"/>
    </source>
</evidence>
<name>A0AA88QXZ2_9ASTE</name>
<evidence type="ECO:0000256" key="16">
    <source>
        <dbReference type="ARBA" id="ARBA00023136"/>
    </source>
</evidence>
<keyword evidence="12" id="KW-0418">Kinase</keyword>
<dbReference type="InterPro" id="IPR051716">
    <property type="entry name" value="Plant_RL_S/T_kinase"/>
</dbReference>
<keyword evidence="3" id="KW-1003">Cell membrane</keyword>
<dbReference type="GO" id="GO:0005886">
    <property type="term" value="C:plasma membrane"/>
    <property type="evidence" value="ECO:0007669"/>
    <property type="project" value="UniProtKB-SubCell"/>
</dbReference>
<dbReference type="PANTHER" id="PTHR48053:SF142">
    <property type="entry name" value="REPEAT RECEPTOR-LIKE PROTEIN KINASE FAMILY PROTEIN, PUTATIVE-RELATED"/>
    <property type="match status" value="1"/>
</dbReference>
<dbReference type="FunFam" id="3.30.200.20:FF:000309">
    <property type="entry name" value="Leucine-rich repeat receptor protein kinase MSP1"/>
    <property type="match status" value="1"/>
</dbReference>
<keyword evidence="16 23" id="KW-0472">Membrane</keyword>
<dbReference type="InterPro" id="IPR011009">
    <property type="entry name" value="Kinase-like_dom_sf"/>
</dbReference>
<reference evidence="25" key="1">
    <citation type="submission" date="2022-12" db="EMBL/GenBank/DDBJ databases">
        <title>Draft genome assemblies for two species of Escallonia (Escalloniales).</title>
        <authorList>
            <person name="Chanderbali A."/>
            <person name="Dervinis C."/>
            <person name="Anghel I."/>
            <person name="Soltis D."/>
            <person name="Soltis P."/>
            <person name="Zapata F."/>
        </authorList>
    </citation>
    <scope>NUCLEOTIDE SEQUENCE</scope>
    <source>
        <strain evidence="25">UCBG92.1500</strain>
        <tissue evidence="25">Leaf</tissue>
    </source>
</reference>
<evidence type="ECO:0000256" key="11">
    <source>
        <dbReference type="ARBA" id="ARBA00022741"/>
    </source>
</evidence>
<evidence type="ECO:0000256" key="1">
    <source>
        <dbReference type="ARBA" id="ARBA00004251"/>
    </source>
</evidence>
<keyword evidence="26" id="KW-1185">Reference proteome</keyword>
<dbReference type="InterPro" id="IPR000719">
    <property type="entry name" value="Prot_kinase_dom"/>
</dbReference>
<dbReference type="Pfam" id="PF08263">
    <property type="entry name" value="LRRNT_2"/>
    <property type="match status" value="1"/>
</dbReference>
<keyword evidence="14" id="KW-0832">Ubl conjugation</keyword>
<dbReference type="AlphaFoldDB" id="A0AA88QXZ2"/>
<dbReference type="SMART" id="SM00369">
    <property type="entry name" value="LRR_TYP"/>
    <property type="match status" value="9"/>
</dbReference>
<protein>
    <recommendedName>
        <fullName evidence="2">non-specific serine/threonine protein kinase</fullName>
        <ecNumber evidence="2">2.7.11.1</ecNumber>
    </recommendedName>
</protein>
<evidence type="ECO:0000256" key="13">
    <source>
        <dbReference type="ARBA" id="ARBA00022840"/>
    </source>
</evidence>
<evidence type="ECO:0000256" key="6">
    <source>
        <dbReference type="ARBA" id="ARBA00022614"/>
    </source>
</evidence>
<evidence type="ECO:0000256" key="9">
    <source>
        <dbReference type="ARBA" id="ARBA00022729"/>
    </source>
</evidence>
<keyword evidence="8 23" id="KW-0812">Transmembrane</keyword>
<dbReference type="FunFam" id="3.80.10.10:FF:000775">
    <property type="entry name" value="Predicted protein"/>
    <property type="match status" value="1"/>
</dbReference>
<dbReference type="FunFam" id="1.10.510.10:FF:000445">
    <property type="entry name" value="MDIS1-interacting receptor like kinase 2"/>
    <property type="match status" value="1"/>
</dbReference>
<dbReference type="EMBL" id="JAVXUO010002334">
    <property type="protein sequence ID" value="KAK2974094.1"/>
    <property type="molecule type" value="Genomic_DNA"/>
</dbReference>
<dbReference type="InterPro" id="IPR008266">
    <property type="entry name" value="Tyr_kinase_AS"/>
</dbReference>
<evidence type="ECO:0000256" key="21">
    <source>
        <dbReference type="ARBA" id="ARBA00048679"/>
    </source>
</evidence>
<dbReference type="GO" id="GO:0005524">
    <property type="term" value="F:ATP binding"/>
    <property type="evidence" value="ECO:0007669"/>
    <property type="project" value="UniProtKB-UniRule"/>
</dbReference>
<evidence type="ECO:0000256" key="19">
    <source>
        <dbReference type="ARBA" id="ARBA00023180"/>
    </source>
</evidence>
<sequence>MQPLLYNALTLHFIARLVFLMSLSILFLTSCLRFHVTTAKEVACEGKEAMALFRWKSSLDNQSQALLSSWDGKNPCSNWVGVGYRRGSVSHLNLSSYGLRGTLHDLDFASLPHLTRVDISNNSLYGTIPSDVGTSSSLNYLDLSVNKFSGEIPSEIGLLTNLTFFSMYDNQINGSIPHEIGKLRSLVELLMVMNNFTGPIPASIGNLGKLTNLLLYQNQLSGSIPQEVGMLKSLVLLDLSMNDLTGSIPTSIGNLDNLTLLDLSANHLTGSLPTSIGNLANLRILYLFENELSGRIPSTIGNLTKLNEFILNENHLSGSIPAELGKLKSLTDLTLFTNKFTGSLPSELNNLTDLQTFQLSDNKFTGRLPDDVCLGGVLNYFAVVYNNFTGPVPKSLKNCTSLFRARLEINHLTGNITDAFGIYPNLSYIDLSYNNFYGELSDDWGLCHNLTSLKISNNNLVGRIPLGIGKATQLSVLDLSSNHLVGEIPANLGNLVSLVDLFLDENRLIASIPPDIGNLSNLGRLNLAANNLSGGIPEELGKCTKLWSLNLSQNRLQNGIPYETSKLWNLQKLDLSQNLLTGEIPRQLGELKTLDLLNLSHNALSGSIPSVLSEMLGLTSVDMSYNQLEGPVPDIKAFQGAFSQALKHNKGLCGNFTGLDACPITSQRKKRKNVLILILLPLFGIGFLSFLVLAVFLYVHRRAKKDAETPAEVKSNNVFDIWSYDGKMVYENIIEGTEDFNTKHIVGVGGYGTVYRAELPSGQVVAVKKLHASDDGELGHPKGFTWEIRVLTEIRHRNIVKLYGFCSHPRHSFLVYEFVQGGSLETVLRNEEQAVKFDWTKRVDVVRGVANALSYMHHDCSPPVVHRDISSKNILLDSELEVAHVSDFGTARLLRPNSSNWTSFAGTFGYAAPELAYSMEANQSCDVYSFGVLAFEIILGRHPGDLVLSLSPSTSSSPVSDVPGMLLKDVLDQRLSPPQKQVLEEVAFVVKLASACCHSIPHSRPTMQQILVHFTKPRSRLQLPLEMITLCKLVENECSTP</sequence>
<keyword evidence="9" id="KW-0732">Signal</keyword>
<evidence type="ECO:0000256" key="10">
    <source>
        <dbReference type="ARBA" id="ARBA00022737"/>
    </source>
</evidence>
<comment type="catalytic activity">
    <reaction evidence="20">
        <text>L-threonyl-[protein] + ATP = O-phospho-L-threonyl-[protein] + ADP + H(+)</text>
        <dbReference type="Rhea" id="RHEA:46608"/>
        <dbReference type="Rhea" id="RHEA-COMP:11060"/>
        <dbReference type="Rhea" id="RHEA-COMP:11605"/>
        <dbReference type="ChEBI" id="CHEBI:15378"/>
        <dbReference type="ChEBI" id="CHEBI:30013"/>
        <dbReference type="ChEBI" id="CHEBI:30616"/>
        <dbReference type="ChEBI" id="CHEBI:61977"/>
        <dbReference type="ChEBI" id="CHEBI:456216"/>
        <dbReference type="EC" id="2.7.11.1"/>
    </reaction>
</comment>
<evidence type="ECO:0000256" key="14">
    <source>
        <dbReference type="ARBA" id="ARBA00022843"/>
    </source>
</evidence>
<keyword evidence="7" id="KW-0808">Transferase</keyword>
<dbReference type="InterPro" id="IPR001611">
    <property type="entry name" value="Leu-rich_rpt"/>
</dbReference>
<evidence type="ECO:0000256" key="3">
    <source>
        <dbReference type="ARBA" id="ARBA00022475"/>
    </source>
</evidence>
<comment type="caution">
    <text evidence="25">The sequence shown here is derived from an EMBL/GenBank/DDBJ whole genome shotgun (WGS) entry which is preliminary data.</text>
</comment>
<feature type="binding site" evidence="22">
    <location>
        <position position="769"/>
    </location>
    <ligand>
        <name>ATP</name>
        <dbReference type="ChEBI" id="CHEBI:30616"/>
    </ligand>
</feature>
<feature type="transmembrane region" description="Helical" evidence="23">
    <location>
        <begin position="674"/>
        <end position="699"/>
    </location>
</feature>
<dbReference type="SUPFAM" id="SSF56112">
    <property type="entry name" value="Protein kinase-like (PK-like)"/>
    <property type="match status" value="1"/>
</dbReference>
<dbReference type="FunFam" id="3.80.10.10:FF:000400">
    <property type="entry name" value="Nuclear pore complex protein NUP107"/>
    <property type="match status" value="1"/>
</dbReference>
<dbReference type="PROSITE" id="PS00107">
    <property type="entry name" value="PROTEIN_KINASE_ATP"/>
    <property type="match status" value="1"/>
</dbReference>
<evidence type="ECO:0000256" key="20">
    <source>
        <dbReference type="ARBA" id="ARBA00047899"/>
    </source>
</evidence>
<dbReference type="PANTHER" id="PTHR48053">
    <property type="entry name" value="LEUCINE RICH REPEAT FAMILY PROTEIN, EXPRESSED"/>
    <property type="match status" value="1"/>
</dbReference>
<keyword evidence="13 22" id="KW-0067">ATP-binding</keyword>
<evidence type="ECO:0000256" key="7">
    <source>
        <dbReference type="ARBA" id="ARBA00022679"/>
    </source>
</evidence>
<keyword evidence="5" id="KW-0597">Phosphoprotein</keyword>
<dbReference type="Pfam" id="PF13855">
    <property type="entry name" value="LRR_8"/>
    <property type="match status" value="1"/>
</dbReference>
<evidence type="ECO:0000256" key="18">
    <source>
        <dbReference type="ARBA" id="ARBA00023170"/>
    </source>
</evidence>
<keyword evidence="10" id="KW-0677">Repeat</keyword>
<keyword evidence="15 23" id="KW-1133">Transmembrane helix</keyword>
<dbReference type="GO" id="GO:0051707">
    <property type="term" value="P:response to other organism"/>
    <property type="evidence" value="ECO:0007669"/>
    <property type="project" value="UniProtKB-ARBA"/>
</dbReference>
<evidence type="ECO:0000259" key="24">
    <source>
        <dbReference type="PROSITE" id="PS50011"/>
    </source>
</evidence>
<dbReference type="FunFam" id="3.80.10.10:FF:000177">
    <property type="entry name" value="Leucine-rich repeat receptor-like serine/threonine-protein kinase At1g17230"/>
    <property type="match status" value="1"/>
</dbReference>
<dbReference type="GO" id="GO:0010082">
    <property type="term" value="P:regulation of root meristem growth"/>
    <property type="evidence" value="ECO:0007669"/>
    <property type="project" value="UniProtKB-ARBA"/>
</dbReference>
<evidence type="ECO:0000256" key="2">
    <source>
        <dbReference type="ARBA" id="ARBA00012513"/>
    </source>
</evidence>
<evidence type="ECO:0000256" key="8">
    <source>
        <dbReference type="ARBA" id="ARBA00022692"/>
    </source>
</evidence>
<dbReference type="InterPro" id="IPR013210">
    <property type="entry name" value="LRR_N_plant-typ"/>
</dbReference>
<evidence type="ECO:0000313" key="25">
    <source>
        <dbReference type="EMBL" id="KAK2974094.1"/>
    </source>
</evidence>
<dbReference type="Gene3D" id="3.30.200.20">
    <property type="entry name" value="Phosphorylase Kinase, domain 1"/>
    <property type="match status" value="1"/>
</dbReference>
<dbReference type="PROSITE" id="PS00109">
    <property type="entry name" value="PROTEIN_KINASE_TYR"/>
    <property type="match status" value="1"/>
</dbReference>
<dbReference type="InterPro" id="IPR017441">
    <property type="entry name" value="Protein_kinase_ATP_BS"/>
</dbReference>
<keyword evidence="19" id="KW-0325">Glycoprotein</keyword>
<dbReference type="Gene3D" id="3.80.10.10">
    <property type="entry name" value="Ribonuclease Inhibitor"/>
    <property type="match status" value="3"/>
</dbReference>
<dbReference type="InterPro" id="IPR055414">
    <property type="entry name" value="LRR_R13L4/SHOC2-like"/>
</dbReference>
<keyword evidence="4" id="KW-0723">Serine/threonine-protein kinase</keyword>
<evidence type="ECO:0000256" key="17">
    <source>
        <dbReference type="ARBA" id="ARBA00023157"/>
    </source>
</evidence>
<evidence type="ECO:0000313" key="26">
    <source>
        <dbReference type="Proteomes" id="UP001187471"/>
    </source>
</evidence>
<keyword evidence="18" id="KW-0675">Receptor</keyword>
<dbReference type="InterPro" id="IPR003591">
    <property type="entry name" value="Leu-rich_rpt_typical-subtyp"/>
</dbReference>
<dbReference type="GO" id="GO:0006952">
    <property type="term" value="P:defense response"/>
    <property type="evidence" value="ECO:0007669"/>
    <property type="project" value="UniProtKB-ARBA"/>
</dbReference>
<keyword evidence="17" id="KW-1015">Disulfide bond</keyword>